<feature type="compositionally biased region" description="Acidic residues" evidence="1">
    <location>
        <begin position="88"/>
        <end position="97"/>
    </location>
</feature>
<accession>A0A8S5SX64</accession>
<organism evidence="2">
    <name type="scientific">Podoviridae sp. ctylN24</name>
    <dbReference type="NCBI Taxonomy" id="2827756"/>
    <lineage>
        <taxon>Viruses</taxon>
        <taxon>Duplodnaviria</taxon>
        <taxon>Heunggongvirae</taxon>
        <taxon>Uroviricota</taxon>
        <taxon>Caudoviricetes</taxon>
    </lineage>
</organism>
<protein>
    <submittedName>
        <fullName evidence="2">Uncharacterized protein</fullName>
    </submittedName>
</protein>
<dbReference type="EMBL" id="BK032697">
    <property type="protein sequence ID" value="DAF55684.1"/>
    <property type="molecule type" value="Genomic_DNA"/>
</dbReference>
<proteinExistence type="predicted"/>
<sequence length="97" mass="10192">MNHIYSRSNGIVLSHIAHVDDVLKTSGGELAGLRPSKTQEPLVMAKAPPPEDPPPPEEIEETAPVAAAAEAASEKQGRGKKAKAEDPPPPEEGVEIL</sequence>
<feature type="compositionally biased region" description="Basic and acidic residues" evidence="1">
    <location>
        <begin position="72"/>
        <end position="86"/>
    </location>
</feature>
<feature type="region of interest" description="Disordered" evidence="1">
    <location>
        <begin position="30"/>
        <end position="97"/>
    </location>
</feature>
<name>A0A8S5SX64_9CAUD</name>
<reference evidence="2" key="1">
    <citation type="journal article" date="2021" name="Proc. Natl. Acad. Sci. U.S.A.">
        <title>A Catalog of Tens of Thousands of Viruses from Human Metagenomes Reveals Hidden Associations with Chronic Diseases.</title>
        <authorList>
            <person name="Tisza M.J."/>
            <person name="Buck C.B."/>
        </authorList>
    </citation>
    <scope>NUCLEOTIDE SEQUENCE</scope>
    <source>
        <strain evidence="2">CtylN24</strain>
    </source>
</reference>
<feature type="compositionally biased region" description="Low complexity" evidence="1">
    <location>
        <begin position="62"/>
        <end position="71"/>
    </location>
</feature>
<evidence type="ECO:0000313" key="2">
    <source>
        <dbReference type="EMBL" id="DAF55684.1"/>
    </source>
</evidence>
<evidence type="ECO:0000256" key="1">
    <source>
        <dbReference type="SAM" id="MobiDB-lite"/>
    </source>
</evidence>